<keyword evidence="2 5" id="KW-0812">Transmembrane</keyword>
<dbReference type="EMBL" id="AQRA01000007">
    <property type="protein sequence ID" value="EZH72726.1"/>
    <property type="molecule type" value="Genomic_DNA"/>
</dbReference>
<evidence type="ECO:0000256" key="5">
    <source>
        <dbReference type="SAM" id="Phobius"/>
    </source>
</evidence>
<gene>
    <name evidence="7" type="ORF">ATO12_21570</name>
</gene>
<feature type="transmembrane region" description="Helical" evidence="5">
    <location>
        <begin position="20"/>
        <end position="45"/>
    </location>
</feature>
<dbReference type="NCBIfam" id="TIGR00367">
    <property type="entry name" value="calcium/sodium antiporter"/>
    <property type="match status" value="1"/>
</dbReference>
<name>A0A023BRW1_9FLAO</name>
<dbReference type="PANTHER" id="PTHR10846:SF8">
    <property type="entry name" value="INNER MEMBRANE PROTEIN YRBG"/>
    <property type="match status" value="1"/>
</dbReference>
<comment type="caution">
    <text evidence="7">The sequence shown here is derived from an EMBL/GenBank/DDBJ whole genome shotgun (WGS) entry which is preliminary data.</text>
</comment>
<dbReference type="Pfam" id="PF01699">
    <property type="entry name" value="Na_Ca_ex"/>
    <property type="match status" value="2"/>
</dbReference>
<feature type="transmembrane region" description="Helical" evidence="5">
    <location>
        <begin position="100"/>
        <end position="118"/>
    </location>
</feature>
<dbReference type="Gene3D" id="1.20.1420.30">
    <property type="entry name" value="NCX, central ion-binding region"/>
    <property type="match status" value="1"/>
</dbReference>
<evidence type="ECO:0000313" key="7">
    <source>
        <dbReference type="EMBL" id="EZH72726.1"/>
    </source>
</evidence>
<dbReference type="InterPro" id="IPR004481">
    <property type="entry name" value="K/Na/Ca-exchanger"/>
</dbReference>
<feature type="transmembrane region" description="Helical" evidence="5">
    <location>
        <begin position="125"/>
        <end position="141"/>
    </location>
</feature>
<evidence type="ECO:0000256" key="4">
    <source>
        <dbReference type="ARBA" id="ARBA00023136"/>
    </source>
</evidence>
<reference evidence="7 8" key="1">
    <citation type="submission" date="2014-04" db="EMBL/GenBank/DDBJ databases">
        <title>Aquimarina sp. 22II-S11-z7 Genome Sequencing.</title>
        <authorList>
            <person name="Lai Q."/>
        </authorList>
    </citation>
    <scope>NUCLEOTIDE SEQUENCE [LARGE SCALE GENOMIC DNA]</scope>
    <source>
        <strain evidence="7 8">22II-S11-z7</strain>
    </source>
</reference>
<feature type="transmembrane region" description="Helical" evidence="5">
    <location>
        <begin position="147"/>
        <end position="167"/>
    </location>
</feature>
<feature type="domain" description="Sodium/calcium exchanger membrane region" evidence="6">
    <location>
        <begin position="193"/>
        <end position="337"/>
    </location>
</feature>
<proteinExistence type="predicted"/>
<accession>A0A023BRW1</accession>
<dbReference type="STRING" id="1317122.ATO12_21570"/>
<feature type="domain" description="Sodium/calcium exchanger membrane region" evidence="6">
    <location>
        <begin position="26"/>
        <end position="167"/>
    </location>
</feature>
<evidence type="ECO:0000256" key="2">
    <source>
        <dbReference type="ARBA" id="ARBA00022692"/>
    </source>
</evidence>
<feature type="transmembrane region" description="Helical" evidence="5">
    <location>
        <begin position="263"/>
        <end position="283"/>
    </location>
</feature>
<keyword evidence="4 5" id="KW-0472">Membrane</keyword>
<organism evidence="7 8">
    <name type="scientific">Aquimarina atlantica</name>
    <dbReference type="NCBI Taxonomy" id="1317122"/>
    <lineage>
        <taxon>Bacteria</taxon>
        <taxon>Pseudomonadati</taxon>
        <taxon>Bacteroidota</taxon>
        <taxon>Flavobacteriia</taxon>
        <taxon>Flavobacteriales</taxon>
        <taxon>Flavobacteriaceae</taxon>
        <taxon>Aquimarina</taxon>
    </lineage>
</organism>
<feature type="transmembrane region" description="Helical" evidence="5">
    <location>
        <begin position="57"/>
        <end position="80"/>
    </location>
</feature>
<dbReference type="GO" id="GO:0005262">
    <property type="term" value="F:calcium channel activity"/>
    <property type="evidence" value="ECO:0007669"/>
    <property type="project" value="TreeGrafter"/>
</dbReference>
<feature type="transmembrane region" description="Helical" evidence="5">
    <location>
        <begin position="227"/>
        <end position="251"/>
    </location>
</feature>
<dbReference type="InterPro" id="IPR044880">
    <property type="entry name" value="NCX_ion-bd_dom_sf"/>
</dbReference>
<evidence type="ECO:0000256" key="3">
    <source>
        <dbReference type="ARBA" id="ARBA00022989"/>
    </source>
</evidence>
<dbReference type="GO" id="GO:0008273">
    <property type="term" value="F:calcium, potassium:sodium antiporter activity"/>
    <property type="evidence" value="ECO:0007669"/>
    <property type="project" value="TreeGrafter"/>
</dbReference>
<feature type="transmembrane region" description="Helical" evidence="5">
    <location>
        <begin position="323"/>
        <end position="338"/>
    </location>
</feature>
<feature type="transmembrane region" description="Helical" evidence="5">
    <location>
        <begin position="188"/>
        <end position="207"/>
    </location>
</feature>
<evidence type="ECO:0000256" key="1">
    <source>
        <dbReference type="ARBA" id="ARBA00004141"/>
    </source>
</evidence>
<dbReference type="PANTHER" id="PTHR10846">
    <property type="entry name" value="SODIUM/POTASSIUM/CALCIUM EXCHANGER"/>
    <property type="match status" value="1"/>
</dbReference>
<dbReference type="GO" id="GO:0006874">
    <property type="term" value="P:intracellular calcium ion homeostasis"/>
    <property type="evidence" value="ECO:0007669"/>
    <property type="project" value="TreeGrafter"/>
</dbReference>
<dbReference type="GO" id="GO:0005886">
    <property type="term" value="C:plasma membrane"/>
    <property type="evidence" value="ECO:0007669"/>
    <property type="project" value="TreeGrafter"/>
</dbReference>
<dbReference type="eggNOG" id="COG0530">
    <property type="taxonomic scope" value="Bacteria"/>
</dbReference>
<dbReference type="AlphaFoldDB" id="A0A023BRW1"/>
<feature type="transmembrane region" description="Helical" evidence="5">
    <location>
        <begin position="295"/>
        <end position="311"/>
    </location>
</feature>
<comment type="subcellular location">
    <subcellularLocation>
        <location evidence="1">Membrane</location>
        <topology evidence="1">Multi-pass membrane protein</topology>
    </subcellularLocation>
</comment>
<dbReference type="Proteomes" id="UP000023541">
    <property type="component" value="Unassembled WGS sequence"/>
</dbReference>
<evidence type="ECO:0000259" key="6">
    <source>
        <dbReference type="Pfam" id="PF01699"/>
    </source>
</evidence>
<keyword evidence="3 5" id="KW-1133">Transmembrane helix</keyword>
<evidence type="ECO:0000313" key="8">
    <source>
        <dbReference type="Proteomes" id="UP000023541"/>
    </source>
</evidence>
<keyword evidence="8" id="KW-1185">Reference proteome</keyword>
<dbReference type="InterPro" id="IPR004837">
    <property type="entry name" value="NaCa_Exmemb"/>
</dbReference>
<protein>
    <submittedName>
        <fullName evidence="7">Membrane protein</fullName>
    </submittedName>
</protein>
<sequence>MDAIFFEKSFYIIVSSQTKLKFMVASILYVIIGLVLLVVGGEFLVRSSVALSFRLKLSRMVIGLTVVSFATSAPELLVSIQAALDGLSDISLGNVIGSNIANIGLVLGITAIIGPLAIDKDFYKFNWPVMVLLSFVLYLFLQNDAILTQLEGLVLLLSLIVYLFLLIRRARKSSDTALEEVDDSLQKTSNFKIIVWLLIGGAALYFGSELLVSGAETIAKKMGVSEGVIAVTLIAVGTSVPELAASVIAALKQEKAISLGNLIGSNIFNIASVLGITSLIQPIAVKDGTLMNVNIYWMLGFAMILLPLAFIPKKMILGRPKGLLIFAAYCIFIAMVFIE</sequence>